<dbReference type="Proteomes" id="UP001497602">
    <property type="component" value="Unassembled WGS sequence"/>
</dbReference>
<dbReference type="RefSeq" id="WP_348704159.1">
    <property type="nucleotide sequence ID" value="NZ_CAXIYA010000022.1"/>
</dbReference>
<comment type="caution">
    <text evidence="1">The sequence shown here is derived from an EMBL/GenBank/DDBJ whole genome shotgun (WGS) entry which is preliminary data.</text>
</comment>
<evidence type="ECO:0000313" key="1">
    <source>
        <dbReference type="EMBL" id="CAL2106108.1"/>
    </source>
</evidence>
<organism evidence="1 2">
    <name type="scientific">Tenacibaculum vairaonense</name>
    <dbReference type="NCBI Taxonomy" id="3137860"/>
    <lineage>
        <taxon>Bacteria</taxon>
        <taxon>Pseudomonadati</taxon>
        <taxon>Bacteroidota</taxon>
        <taxon>Flavobacteriia</taxon>
        <taxon>Flavobacteriales</taxon>
        <taxon>Flavobacteriaceae</taxon>
        <taxon>Tenacibaculum</taxon>
    </lineage>
</organism>
<gene>
    <name evidence="1" type="ORF">T190115A13A_10264</name>
</gene>
<evidence type="ECO:0000313" key="2">
    <source>
        <dbReference type="Proteomes" id="UP001497602"/>
    </source>
</evidence>
<reference evidence="1 2" key="1">
    <citation type="submission" date="2024-05" db="EMBL/GenBank/DDBJ databases">
        <authorList>
            <person name="Duchaud E."/>
        </authorList>
    </citation>
    <scope>NUCLEOTIDE SEQUENCE [LARGE SCALE GENOMIC DNA]</scope>
    <source>
        <strain evidence="1">Ena-SAMPLE-TAB-13-05-2024-13:56:06:370-140305</strain>
    </source>
</reference>
<keyword evidence="2" id="KW-1185">Reference proteome</keyword>
<name>A0ABM9PKC9_9FLAO</name>
<protein>
    <submittedName>
        <fullName evidence="1">Uncharacterized protein</fullName>
    </submittedName>
</protein>
<accession>A0ABM9PKC9</accession>
<proteinExistence type="predicted"/>
<sequence length="61" mass="6962">MKSKLYSLGKVLTKAEQQQINGSNDACYNKCAVTWMQCLWRGTPQSFCFENRDVCFKGCDS</sequence>
<dbReference type="EMBL" id="CAXJRC010000011">
    <property type="protein sequence ID" value="CAL2106108.1"/>
    <property type="molecule type" value="Genomic_DNA"/>
</dbReference>